<gene>
    <name evidence="11" type="ORF">ACEWY4_001327</name>
</gene>
<evidence type="ECO:0000256" key="4">
    <source>
        <dbReference type="ARBA" id="ARBA00023015"/>
    </source>
</evidence>
<dbReference type="InterPro" id="IPR001523">
    <property type="entry name" value="Paired_dom"/>
</dbReference>
<dbReference type="SUPFAM" id="SSF54160">
    <property type="entry name" value="Chromo domain-like"/>
    <property type="match status" value="1"/>
</dbReference>
<dbReference type="GO" id="GO:0032991">
    <property type="term" value="C:protein-containing complex"/>
    <property type="evidence" value="ECO:0007669"/>
    <property type="project" value="UniProtKB-ARBA"/>
</dbReference>
<evidence type="ECO:0000259" key="10">
    <source>
        <dbReference type="PROSITE" id="PS51057"/>
    </source>
</evidence>
<name>A0ABD1KSL1_9TELE</name>
<dbReference type="Gene3D" id="2.40.50.40">
    <property type="match status" value="1"/>
</dbReference>
<dbReference type="InterPro" id="IPR043565">
    <property type="entry name" value="PAX_fam"/>
</dbReference>
<evidence type="ECO:0000313" key="12">
    <source>
        <dbReference type="Proteomes" id="UP001591681"/>
    </source>
</evidence>
<evidence type="ECO:0008006" key="13">
    <source>
        <dbReference type="Google" id="ProtNLM"/>
    </source>
</evidence>
<dbReference type="SMART" id="SM00298">
    <property type="entry name" value="CHROMO"/>
    <property type="match status" value="1"/>
</dbReference>
<reference evidence="11 12" key="1">
    <citation type="submission" date="2024-09" db="EMBL/GenBank/DDBJ databases">
        <title>A chromosome-level genome assembly of Gray's grenadier anchovy, Coilia grayii.</title>
        <authorList>
            <person name="Fu Z."/>
        </authorList>
    </citation>
    <scope>NUCLEOTIDE SEQUENCE [LARGE SCALE GENOMIC DNA]</scope>
    <source>
        <strain evidence="11">G4</strain>
        <tissue evidence="11">Muscle</tissue>
    </source>
</reference>
<evidence type="ECO:0000256" key="5">
    <source>
        <dbReference type="ARBA" id="ARBA00023125"/>
    </source>
</evidence>
<evidence type="ECO:0000259" key="9">
    <source>
        <dbReference type="PROSITE" id="PS50013"/>
    </source>
</evidence>
<dbReference type="PANTHER" id="PTHR45636">
    <property type="entry name" value="PAIRED BOX PROTEIN PAX-6-RELATED-RELATED"/>
    <property type="match status" value="1"/>
</dbReference>
<sequence>MFKSLKSFNWLLYHSWISVRMKCCTVIDPTNEGNNCINQLGGVFLNGRPLPAHKRRMMIELASEGVRPCKISQILKVSSGCISKILSRYKKTGLLCPKATGGSRPRRLTPDIISTIIQHKNASPTIFAWEIRQKLLEARIYEAERIPSVSTINRVLRKMKIDTFASNSNSAETCCTSSVMRTRTSGTEHHLKPFNFSQSSTPQQSRPYFNPCEQDPIYTVRRLLRSRWHGRDLQYLVDWEGYGPEERSWVPAGRILDRTLITEFHRLHPEQPALRRGCPRGTLRAVRGLPGPAPVPSSSALGSQPSSEDEALASDRSEEF</sequence>
<feature type="compositionally biased region" description="Low complexity" evidence="8">
    <location>
        <begin position="297"/>
        <end position="306"/>
    </location>
</feature>
<dbReference type="InterPro" id="IPR000953">
    <property type="entry name" value="Chromo/chromo_shadow_dom"/>
</dbReference>
<dbReference type="AlphaFoldDB" id="A0ABD1KSL1"/>
<proteinExistence type="predicted"/>
<dbReference type="Pfam" id="PF00385">
    <property type="entry name" value="Chromo"/>
    <property type="match status" value="1"/>
</dbReference>
<dbReference type="EMBL" id="JBHFQA010000002">
    <property type="protein sequence ID" value="KAL2102159.1"/>
    <property type="molecule type" value="Genomic_DNA"/>
</dbReference>
<feature type="domain" description="Paired" evidence="10">
    <location>
        <begin position="33"/>
        <end position="159"/>
    </location>
</feature>
<keyword evidence="12" id="KW-1185">Reference proteome</keyword>
<feature type="compositionally biased region" description="Polar residues" evidence="8">
    <location>
        <begin position="195"/>
        <end position="207"/>
    </location>
</feature>
<dbReference type="InterPro" id="IPR009057">
    <property type="entry name" value="Homeodomain-like_sf"/>
</dbReference>
<keyword evidence="7" id="KW-0539">Nucleus</keyword>
<dbReference type="InterPro" id="IPR023780">
    <property type="entry name" value="Chromo_domain"/>
</dbReference>
<dbReference type="GO" id="GO:0048593">
    <property type="term" value="P:camera-type eye morphogenesis"/>
    <property type="evidence" value="ECO:0007669"/>
    <property type="project" value="UniProtKB-ARBA"/>
</dbReference>
<keyword evidence="4" id="KW-0805">Transcription regulation</keyword>
<dbReference type="Gene3D" id="1.10.10.10">
    <property type="entry name" value="Winged helix-like DNA-binding domain superfamily/Winged helix DNA-binding domain"/>
    <property type="match status" value="2"/>
</dbReference>
<keyword evidence="5" id="KW-0238">DNA-binding</keyword>
<accession>A0ABD1KSL1</accession>
<dbReference type="GO" id="GO:0030902">
    <property type="term" value="P:hindbrain development"/>
    <property type="evidence" value="ECO:0007669"/>
    <property type="project" value="UniProtKB-ARBA"/>
</dbReference>
<dbReference type="PROSITE" id="PS51057">
    <property type="entry name" value="PAIRED_2"/>
    <property type="match status" value="1"/>
</dbReference>
<dbReference type="PRINTS" id="PR00027">
    <property type="entry name" value="PAIREDBOX"/>
</dbReference>
<dbReference type="InterPro" id="IPR016197">
    <property type="entry name" value="Chromo-like_dom_sf"/>
</dbReference>
<dbReference type="PROSITE" id="PS50013">
    <property type="entry name" value="CHROMO_2"/>
    <property type="match status" value="1"/>
</dbReference>
<dbReference type="SUPFAM" id="SSF46689">
    <property type="entry name" value="Homeodomain-like"/>
    <property type="match status" value="1"/>
</dbReference>
<feature type="domain" description="Chromo" evidence="9">
    <location>
        <begin position="218"/>
        <end position="276"/>
    </location>
</feature>
<keyword evidence="3" id="KW-0563">Paired box</keyword>
<dbReference type="GO" id="GO:0031981">
    <property type="term" value="C:nuclear lumen"/>
    <property type="evidence" value="ECO:0007669"/>
    <property type="project" value="UniProtKB-ARBA"/>
</dbReference>
<evidence type="ECO:0000256" key="2">
    <source>
        <dbReference type="ARBA" id="ARBA00022473"/>
    </source>
</evidence>
<keyword evidence="2" id="KW-0217">Developmental protein</keyword>
<dbReference type="GO" id="GO:0003677">
    <property type="term" value="F:DNA binding"/>
    <property type="evidence" value="ECO:0007669"/>
    <property type="project" value="UniProtKB-KW"/>
</dbReference>
<evidence type="ECO:0000313" key="11">
    <source>
        <dbReference type="EMBL" id="KAL2102159.1"/>
    </source>
</evidence>
<evidence type="ECO:0000256" key="6">
    <source>
        <dbReference type="ARBA" id="ARBA00023163"/>
    </source>
</evidence>
<evidence type="ECO:0000256" key="1">
    <source>
        <dbReference type="ARBA" id="ARBA00004123"/>
    </source>
</evidence>
<protein>
    <recommendedName>
        <fullName evidence="13">Paired domain-containing protein</fullName>
    </recommendedName>
</protein>
<evidence type="ECO:0000256" key="7">
    <source>
        <dbReference type="ARBA" id="ARBA00023242"/>
    </source>
</evidence>
<feature type="region of interest" description="Disordered" evidence="8">
    <location>
        <begin position="189"/>
        <end position="210"/>
    </location>
</feature>
<evidence type="ECO:0000256" key="3">
    <source>
        <dbReference type="ARBA" id="ARBA00022724"/>
    </source>
</evidence>
<dbReference type="InterPro" id="IPR036388">
    <property type="entry name" value="WH-like_DNA-bd_sf"/>
</dbReference>
<dbReference type="GO" id="GO:0009952">
    <property type="term" value="P:anterior/posterior pattern specification"/>
    <property type="evidence" value="ECO:0007669"/>
    <property type="project" value="UniProtKB-ARBA"/>
</dbReference>
<comment type="subcellular location">
    <subcellularLocation>
        <location evidence="1">Nucleus</location>
    </subcellularLocation>
</comment>
<keyword evidence="6" id="KW-0804">Transcription</keyword>
<dbReference type="Proteomes" id="UP001591681">
    <property type="component" value="Unassembled WGS sequence"/>
</dbReference>
<dbReference type="PANTHER" id="PTHR45636:SF47">
    <property type="entry name" value="PAIRED BOX PROTEIN PAX-4"/>
    <property type="match status" value="1"/>
</dbReference>
<evidence type="ECO:0000256" key="8">
    <source>
        <dbReference type="SAM" id="MobiDB-lite"/>
    </source>
</evidence>
<dbReference type="SMART" id="SM00351">
    <property type="entry name" value="PAX"/>
    <property type="match status" value="1"/>
</dbReference>
<dbReference type="Pfam" id="PF00292">
    <property type="entry name" value="PAX"/>
    <property type="match status" value="1"/>
</dbReference>
<organism evidence="11 12">
    <name type="scientific">Coilia grayii</name>
    <name type="common">Gray's grenadier anchovy</name>
    <dbReference type="NCBI Taxonomy" id="363190"/>
    <lineage>
        <taxon>Eukaryota</taxon>
        <taxon>Metazoa</taxon>
        <taxon>Chordata</taxon>
        <taxon>Craniata</taxon>
        <taxon>Vertebrata</taxon>
        <taxon>Euteleostomi</taxon>
        <taxon>Actinopterygii</taxon>
        <taxon>Neopterygii</taxon>
        <taxon>Teleostei</taxon>
        <taxon>Clupei</taxon>
        <taxon>Clupeiformes</taxon>
        <taxon>Clupeoidei</taxon>
        <taxon>Engraulidae</taxon>
        <taxon>Coilinae</taxon>
        <taxon>Coilia</taxon>
    </lineage>
</organism>
<feature type="region of interest" description="Disordered" evidence="8">
    <location>
        <begin position="285"/>
        <end position="320"/>
    </location>
</feature>
<comment type="caution">
    <text evidence="11">The sequence shown here is derived from an EMBL/GenBank/DDBJ whole genome shotgun (WGS) entry which is preliminary data.</text>
</comment>
<dbReference type="FunFam" id="1.10.10.10:FF:000003">
    <property type="entry name" value="Paired box protein Pax-6"/>
    <property type="match status" value="1"/>
</dbReference>